<dbReference type="InterPro" id="IPR036047">
    <property type="entry name" value="F-box-like_dom_sf"/>
</dbReference>
<dbReference type="SUPFAM" id="SSF81383">
    <property type="entry name" value="F-box domain"/>
    <property type="match status" value="1"/>
</dbReference>
<gene>
    <name evidence="2" type="ORF">D9757_000704</name>
</gene>
<dbReference type="Pfam" id="PF12937">
    <property type="entry name" value="F-box-like"/>
    <property type="match status" value="1"/>
</dbReference>
<sequence>MSKHRLSSAQLPASKRTHSSLAHDLDSISFESLSEELVLHIFSYLSYQGLCISQSTSSSWSRLATDNELWKNLYLRTFGRPRLRGARGFVRRTDGQEVKSLPGRAKADQSKNWKWMFRITCNWRNGRCAVERLKTTVRAPELSKKARILLAGSLVITATSQSSASPSICLQTVTGEELTLACPTAHPEGITALVLDQSVPSTRQLRLGAFLTSGEFRIFSVNHDHPSSYCDELSYTPSRNSNRTSPVIHAAYHHPLLITLSEAFILSVYDLSSGSAVLRQTLSTFTSFPPTSLVLSTNSSSTYKLVIAYAIPVYPAHWTVGATEIIIAGPSSDSRSRHSSSYLVPESHSPMTILSTRTARALDVPQGWVDERKLRIMREQWARKVSCVADTQTDGKWVVLAPDDPRLRLSLSSSNPSAASDAPFASTSSLYSPTSLQLYRLFLPSATSVSSSSPKLTFVCTLHGQLGPVAALSLSDGRCVSFGVNGSVWVWDLESVLDGCFSRGGTEVAGPSFGDSLDPDHTANAKRTVSFDERRIVTSTDERVVERRFDI</sequence>
<accession>A0A8H5MG58</accession>
<evidence type="ECO:0000313" key="3">
    <source>
        <dbReference type="Proteomes" id="UP000518752"/>
    </source>
</evidence>
<dbReference type="Gene3D" id="2.130.10.10">
    <property type="entry name" value="YVTN repeat-like/Quinoprotein amine dehydrogenase"/>
    <property type="match status" value="1"/>
</dbReference>
<dbReference type="InterPro" id="IPR015943">
    <property type="entry name" value="WD40/YVTN_repeat-like_dom_sf"/>
</dbReference>
<dbReference type="Gene3D" id="1.20.1280.50">
    <property type="match status" value="1"/>
</dbReference>
<reference evidence="2 3" key="1">
    <citation type="journal article" date="2020" name="ISME J.">
        <title>Uncovering the hidden diversity of litter-decomposition mechanisms in mushroom-forming fungi.</title>
        <authorList>
            <person name="Floudas D."/>
            <person name="Bentzer J."/>
            <person name="Ahren D."/>
            <person name="Johansson T."/>
            <person name="Persson P."/>
            <person name="Tunlid A."/>
        </authorList>
    </citation>
    <scope>NUCLEOTIDE SEQUENCE [LARGE SCALE GENOMIC DNA]</scope>
    <source>
        <strain evidence="2 3">CBS 406.79</strain>
    </source>
</reference>
<comment type="caution">
    <text evidence="2">The sequence shown here is derived from an EMBL/GenBank/DDBJ whole genome shotgun (WGS) entry which is preliminary data.</text>
</comment>
<dbReference type="GO" id="GO:0005737">
    <property type="term" value="C:cytoplasm"/>
    <property type="evidence" value="ECO:0007669"/>
    <property type="project" value="TreeGrafter"/>
</dbReference>
<dbReference type="EMBL" id="JAACJN010000002">
    <property type="protein sequence ID" value="KAF5393215.1"/>
    <property type="molecule type" value="Genomic_DNA"/>
</dbReference>
<evidence type="ECO:0000313" key="2">
    <source>
        <dbReference type="EMBL" id="KAF5393215.1"/>
    </source>
</evidence>
<evidence type="ECO:0000259" key="1">
    <source>
        <dbReference type="PROSITE" id="PS50181"/>
    </source>
</evidence>
<dbReference type="SMART" id="SM00256">
    <property type="entry name" value="FBOX"/>
    <property type="match status" value="1"/>
</dbReference>
<dbReference type="GO" id="GO:0019005">
    <property type="term" value="C:SCF ubiquitin ligase complex"/>
    <property type="evidence" value="ECO:0007669"/>
    <property type="project" value="TreeGrafter"/>
</dbReference>
<name>A0A8H5MG58_9AGAR</name>
<feature type="domain" description="F-box" evidence="1">
    <location>
        <begin position="27"/>
        <end position="73"/>
    </location>
</feature>
<dbReference type="AlphaFoldDB" id="A0A8H5MG58"/>
<proteinExistence type="predicted"/>
<dbReference type="PANTHER" id="PTHR12874:SF9">
    <property type="entry name" value="F-BOX ONLY PROTEIN 48"/>
    <property type="match status" value="1"/>
</dbReference>
<dbReference type="GO" id="GO:0031146">
    <property type="term" value="P:SCF-dependent proteasomal ubiquitin-dependent protein catabolic process"/>
    <property type="evidence" value="ECO:0007669"/>
    <property type="project" value="TreeGrafter"/>
</dbReference>
<protein>
    <recommendedName>
        <fullName evidence="1">F-box domain-containing protein</fullName>
    </recommendedName>
</protein>
<dbReference type="OrthoDB" id="3219396at2759"/>
<dbReference type="Proteomes" id="UP000518752">
    <property type="component" value="Unassembled WGS sequence"/>
</dbReference>
<dbReference type="InterPro" id="IPR036322">
    <property type="entry name" value="WD40_repeat_dom_sf"/>
</dbReference>
<organism evidence="2 3">
    <name type="scientific">Collybiopsis confluens</name>
    <dbReference type="NCBI Taxonomy" id="2823264"/>
    <lineage>
        <taxon>Eukaryota</taxon>
        <taxon>Fungi</taxon>
        <taxon>Dikarya</taxon>
        <taxon>Basidiomycota</taxon>
        <taxon>Agaricomycotina</taxon>
        <taxon>Agaricomycetes</taxon>
        <taxon>Agaricomycetidae</taxon>
        <taxon>Agaricales</taxon>
        <taxon>Marasmiineae</taxon>
        <taxon>Omphalotaceae</taxon>
        <taxon>Collybiopsis</taxon>
    </lineage>
</organism>
<dbReference type="InterPro" id="IPR001810">
    <property type="entry name" value="F-box_dom"/>
</dbReference>
<dbReference type="PROSITE" id="PS50181">
    <property type="entry name" value="FBOX"/>
    <property type="match status" value="1"/>
</dbReference>
<dbReference type="SUPFAM" id="SSF50978">
    <property type="entry name" value="WD40 repeat-like"/>
    <property type="match status" value="1"/>
</dbReference>
<keyword evidence="3" id="KW-1185">Reference proteome</keyword>
<dbReference type="PANTHER" id="PTHR12874">
    <property type="entry name" value="F-BOX ONLY PROTEIN 48-RELATED"/>
    <property type="match status" value="1"/>
</dbReference>